<proteinExistence type="predicted"/>
<gene>
    <name evidence="1" type="ORF">OEA41_005718</name>
</gene>
<keyword evidence="2" id="KW-1185">Reference proteome</keyword>
<evidence type="ECO:0000313" key="1">
    <source>
        <dbReference type="EMBL" id="KAK3172397.1"/>
    </source>
</evidence>
<evidence type="ECO:0000313" key="2">
    <source>
        <dbReference type="Proteomes" id="UP001276659"/>
    </source>
</evidence>
<reference evidence="1" key="1">
    <citation type="submission" date="2022-11" db="EMBL/GenBank/DDBJ databases">
        <title>Chromosomal genome sequence assembly and mating type (MAT) locus characterization of the leprose asexual lichenized fungus Lepraria neglecta (Nyl.) Erichsen.</title>
        <authorList>
            <person name="Allen J.L."/>
            <person name="Pfeffer B."/>
        </authorList>
    </citation>
    <scope>NUCLEOTIDE SEQUENCE</scope>
    <source>
        <strain evidence="1">Allen 5258</strain>
    </source>
</reference>
<protein>
    <submittedName>
        <fullName evidence="1">Uncharacterized protein</fullName>
    </submittedName>
</protein>
<name>A0AAD9Z953_9LECA</name>
<sequence>MAINGRQELWKDFDQVSLVMQSLIDAVHTAEEVLMNGGQFRRLVKIPQSERQQKKTMQSAEEISKIYHKGDLGEEFPSKWCQLRQCKVKREGSKLHDSLTTNGYDQHIIWCRRCRDWPLLFQLPTKVKVLSSEIEGRMGKMRRGVI</sequence>
<dbReference type="Proteomes" id="UP001276659">
    <property type="component" value="Unassembled WGS sequence"/>
</dbReference>
<dbReference type="AlphaFoldDB" id="A0AAD9Z953"/>
<comment type="caution">
    <text evidence="1">The sequence shown here is derived from an EMBL/GenBank/DDBJ whole genome shotgun (WGS) entry which is preliminary data.</text>
</comment>
<organism evidence="1 2">
    <name type="scientific">Lepraria neglecta</name>
    <dbReference type="NCBI Taxonomy" id="209136"/>
    <lineage>
        <taxon>Eukaryota</taxon>
        <taxon>Fungi</taxon>
        <taxon>Dikarya</taxon>
        <taxon>Ascomycota</taxon>
        <taxon>Pezizomycotina</taxon>
        <taxon>Lecanoromycetes</taxon>
        <taxon>OSLEUM clade</taxon>
        <taxon>Lecanoromycetidae</taxon>
        <taxon>Lecanorales</taxon>
        <taxon>Lecanorineae</taxon>
        <taxon>Stereocaulaceae</taxon>
        <taxon>Lepraria</taxon>
    </lineage>
</organism>
<dbReference type="EMBL" id="JASNWA010000007">
    <property type="protein sequence ID" value="KAK3172397.1"/>
    <property type="molecule type" value="Genomic_DNA"/>
</dbReference>
<accession>A0AAD9Z953</accession>